<name>A0A5J4SLK5_9EUKA</name>
<dbReference type="EMBL" id="SNRW01040088">
    <property type="protein sequence ID" value="KAA6346768.1"/>
    <property type="molecule type" value="Genomic_DNA"/>
</dbReference>
<reference evidence="1 2" key="1">
    <citation type="submission" date="2019-03" db="EMBL/GenBank/DDBJ databases">
        <title>Single cell metagenomics reveals metabolic interactions within the superorganism composed of flagellate Streblomastix strix and complex community of Bacteroidetes bacteria on its surface.</title>
        <authorList>
            <person name="Treitli S.C."/>
            <person name="Kolisko M."/>
            <person name="Husnik F."/>
            <person name="Keeling P."/>
            <person name="Hampl V."/>
        </authorList>
    </citation>
    <scope>NUCLEOTIDE SEQUENCE [LARGE SCALE GENOMIC DNA]</scope>
    <source>
        <strain evidence="1">ST1C</strain>
    </source>
</reference>
<dbReference type="Proteomes" id="UP000324800">
    <property type="component" value="Unassembled WGS sequence"/>
</dbReference>
<comment type="caution">
    <text evidence="1">The sequence shown here is derived from an EMBL/GenBank/DDBJ whole genome shotgun (WGS) entry which is preliminary data.</text>
</comment>
<gene>
    <name evidence="1" type="ORF">EZS28_052071</name>
</gene>
<evidence type="ECO:0000313" key="1">
    <source>
        <dbReference type="EMBL" id="KAA6346768.1"/>
    </source>
</evidence>
<protein>
    <submittedName>
        <fullName evidence="1">Uncharacterized protein</fullName>
    </submittedName>
</protein>
<proteinExistence type="predicted"/>
<accession>A0A5J4SLK5</accession>
<evidence type="ECO:0000313" key="2">
    <source>
        <dbReference type="Proteomes" id="UP000324800"/>
    </source>
</evidence>
<sequence>MGIKGKQEYSFEYSAATQIAVIGLDKMLLNTCTGLAWNFQSTNEYYVFAERLKDNEIATKLSDIRDQVECNPISSTQQR</sequence>
<organism evidence="1 2">
    <name type="scientific">Streblomastix strix</name>
    <dbReference type="NCBI Taxonomy" id="222440"/>
    <lineage>
        <taxon>Eukaryota</taxon>
        <taxon>Metamonada</taxon>
        <taxon>Preaxostyla</taxon>
        <taxon>Oxymonadida</taxon>
        <taxon>Streblomastigidae</taxon>
        <taxon>Streblomastix</taxon>
    </lineage>
</organism>
<dbReference type="AlphaFoldDB" id="A0A5J4SLK5"/>